<organism evidence="3 4">
    <name type="scientific">Plakobranchus ocellatus</name>
    <dbReference type="NCBI Taxonomy" id="259542"/>
    <lineage>
        <taxon>Eukaryota</taxon>
        <taxon>Metazoa</taxon>
        <taxon>Spiralia</taxon>
        <taxon>Lophotrochozoa</taxon>
        <taxon>Mollusca</taxon>
        <taxon>Gastropoda</taxon>
        <taxon>Heterobranchia</taxon>
        <taxon>Euthyneura</taxon>
        <taxon>Panpulmonata</taxon>
        <taxon>Sacoglossa</taxon>
        <taxon>Placobranchoidea</taxon>
        <taxon>Plakobranchidae</taxon>
        <taxon>Plakobranchus</taxon>
    </lineage>
</organism>
<dbReference type="EMBL" id="BLXT01003024">
    <property type="protein sequence ID" value="GFN99717.1"/>
    <property type="molecule type" value="Genomic_DNA"/>
</dbReference>
<name>A0AAV3ZZ50_9GAST</name>
<accession>A0AAV3ZZ50</accession>
<comment type="caution">
    <text evidence="3">The sequence shown here is derived from an EMBL/GenBank/DDBJ whole genome shotgun (WGS) entry which is preliminary data.</text>
</comment>
<evidence type="ECO:0000313" key="4">
    <source>
        <dbReference type="Proteomes" id="UP000735302"/>
    </source>
</evidence>
<reference evidence="3 4" key="1">
    <citation type="journal article" date="2021" name="Elife">
        <title>Chloroplast acquisition without the gene transfer in kleptoplastic sea slugs, Plakobranchus ocellatus.</title>
        <authorList>
            <person name="Maeda T."/>
            <person name="Takahashi S."/>
            <person name="Yoshida T."/>
            <person name="Shimamura S."/>
            <person name="Takaki Y."/>
            <person name="Nagai Y."/>
            <person name="Toyoda A."/>
            <person name="Suzuki Y."/>
            <person name="Arimoto A."/>
            <person name="Ishii H."/>
            <person name="Satoh N."/>
            <person name="Nishiyama T."/>
            <person name="Hasebe M."/>
            <person name="Maruyama T."/>
            <person name="Minagawa J."/>
            <person name="Obokata J."/>
            <person name="Shigenobu S."/>
        </authorList>
    </citation>
    <scope>NUCLEOTIDE SEQUENCE [LARGE SCALE GENOMIC DNA]</scope>
</reference>
<evidence type="ECO:0000256" key="2">
    <source>
        <dbReference type="SAM" id="SignalP"/>
    </source>
</evidence>
<keyword evidence="4" id="KW-1185">Reference proteome</keyword>
<evidence type="ECO:0000313" key="3">
    <source>
        <dbReference type="EMBL" id="GFN99717.1"/>
    </source>
</evidence>
<evidence type="ECO:0000256" key="1">
    <source>
        <dbReference type="SAM" id="MobiDB-lite"/>
    </source>
</evidence>
<feature type="signal peptide" evidence="2">
    <location>
        <begin position="1"/>
        <end position="21"/>
    </location>
</feature>
<sequence>MKTLLIAGLGAVLLLAALSYADDLTGCLHGSYEDGNHPAICESKKVLRDSRTKTLYCCEDSDNRRPVGRRLIKDGVYSYQCSCMPNAEVSFSFDNYKATTTFKRWCLHLEAFILFCDLETFGTCRLDARNDNYNDDGGGGRDRGGDGGGAGGSGAGGGDGDNDHHNDDGGGSGGGSDDDDGDDGGGGGNDDDDDSSLKTFILYPQYCRKYPLYCISILTS</sequence>
<feature type="compositionally biased region" description="Gly residues" evidence="1">
    <location>
        <begin position="146"/>
        <end position="159"/>
    </location>
</feature>
<keyword evidence="2" id="KW-0732">Signal</keyword>
<feature type="compositionally biased region" description="Acidic residues" evidence="1">
    <location>
        <begin position="176"/>
        <end position="194"/>
    </location>
</feature>
<gene>
    <name evidence="3" type="ORF">PoB_002622300</name>
</gene>
<dbReference type="Proteomes" id="UP000735302">
    <property type="component" value="Unassembled WGS sequence"/>
</dbReference>
<proteinExistence type="predicted"/>
<protein>
    <submittedName>
        <fullName evidence="3">Uncharacterized protein</fullName>
    </submittedName>
</protein>
<feature type="region of interest" description="Disordered" evidence="1">
    <location>
        <begin position="135"/>
        <end position="196"/>
    </location>
</feature>
<dbReference type="AlphaFoldDB" id="A0AAV3ZZ50"/>
<feature type="compositionally biased region" description="Basic and acidic residues" evidence="1">
    <location>
        <begin position="135"/>
        <end position="145"/>
    </location>
</feature>
<feature type="chain" id="PRO_5043774915" evidence="2">
    <location>
        <begin position="22"/>
        <end position="220"/>
    </location>
</feature>